<dbReference type="AlphaFoldDB" id="A0A221W9J4"/>
<dbReference type="CDD" id="cd09756">
    <property type="entry name" value="Cas5_I-E"/>
    <property type="match status" value="1"/>
</dbReference>
<dbReference type="KEGG" id="ahg:AHOG_23665"/>
<gene>
    <name evidence="2" type="primary">casD5</name>
    <name evidence="2" type="ORF">AHOG_23665</name>
</gene>
<proteinExistence type="predicted"/>
<dbReference type="NCBIfam" id="TIGR02593">
    <property type="entry name" value="CRISPR_cas5"/>
    <property type="match status" value="1"/>
</dbReference>
<feature type="compositionally biased region" description="Basic and acidic residues" evidence="1">
    <location>
        <begin position="244"/>
        <end position="261"/>
    </location>
</feature>
<dbReference type="GO" id="GO:0043571">
    <property type="term" value="P:maintenance of CRISPR repeat elements"/>
    <property type="evidence" value="ECO:0007669"/>
    <property type="project" value="InterPro"/>
</dbReference>
<reference evidence="2 3" key="1">
    <citation type="submission" date="2017-07" db="EMBL/GenBank/DDBJ databases">
        <title>Complete genome sequence of Actinoalloteichus hoggarensis DSM 45943, type strain of Actinoalloteichus hoggarensis.</title>
        <authorList>
            <person name="Ruckert C."/>
            <person name="Nouioui I."/>
            <person name="Willmese J."/>
            <person name="van Wezel G."/>
            <person name="Klenk H.-P."/>
            <person name="Kalinowski J."/>
            <person name="Zotchev S.B."/>
        </authorList>
    </citation>
    <scope>NUCLEOTIDE SEQUENCE [LARGE SCALE GENOMIC DNA]</scope>
    <source>
        <strain evidence="2 3">DSM 45943</strain>
    </source>
</reference>
<dbReference type="GO" id="GO:0051607">
    <property type="term" value="P:defense response to virus"/>
    <property type="evidence" value="ECO:0007669"/>
    <property type="project" value="InterPro"/>
</dbReference>
<accession>A0A221W9J4</accession>
<dbReference type="Proteomes" id="UP000204221">
    <property type="component" value="Chromosome"/>
</dbReference>
<sequence>MTAESSTPEESVLLLRLAGPLQSWGGPSAFNRRDTRPEPTKSGIVGLLAAALGRTRDESPADLNALRLGVRIDQEGSLLRDYHTVSDYRGVALPQAGVNAKGVQKTTSPAKHTHVTTRFYLQDAVFLAAVAGRTAFIDELAAAVRAPAFPPALGRRSCVPTQPLLLSHSPGSLEETLRTTPWQAPSPSARRRRHRHATVDLRVVVEDDAGDDLAHDVPTTFDPLTRAFTTRRVRHDWVNVPVDEASKDRPTDAESPPESHDPFSLLGW</sequence>
<name>A0A221W9J4_9PSEU</name>
<dbReference type="OrthoDB" id="3189549at2"/>
<protein>
    <submittedName>
        <fullName evidence="2">CRISPR system Cascade subunit CasD</fullName>
    </submittedName>
</protein>
<dbReference type="NCBIfam" id="TIGR01868">
    <property type="entry name" value="casD_Cas5e"/>
    <property type="match status" value="1"/>
</dbReference>
<evidence type="ECO:0000313" key="3">
    <source>
        <dbReference type="Proteomes" id="UP000204221"/>
    </source>
</evidence>
<dbReference type="GO" id="GO:0003723">
    <property type="term" value="F:RNA binding"/>
    <property type="evidence" value="ECO:0007669"/>
    <property type="project" value="InterPro"/>
</dbReference>
<evidence type="ECO:0000313" key="2">
    <source>
        <dbReference type="EMBL" id="ASO22341.1"/>
    </source>
</evidence>
<dbReference type="RefSeq" id="WP_093943314.1">
    <property type="nucleotide sequence ID" value="NZ_CP022521.1"/>
</dbReference>
<dbReference type="InterPro" id="IPR013422">
    <property type="entry name" value="CRISPR-assoc_prot_Cas5_N"/>
</dbReference>
<feature type="region of interest" description="Disordered" evidence="1">
    <location>
        <begin position="175"/>
        <end position="195"/>
    </location>
</feature>
<organism evidence="2 3">
    <name type="scientific">Actinoalloteichus hoggarensis</name>
    <dbReference type="NCBI Taxonomy" id="1470176"/>
    <lineage>
        <taxon>Bacteria</taxon>
        <taxon>Bacillati</taxon>
        <taxon>Actinomycetota</taxon>
        <taxon>Actinomycetes</taxon>
        <taxon>Pseudonocardiales</taxon>
        <taxon>Pseudonocardiaceae</taxon>
        <taxon>Actinoalloteichus</taxon>
    </lineage>
</organism>
<dbReference type="InterPro" id="IPR010147">
    <property type="entry name" value="CRISPR-assoc_prot_CasD"/>
</dbReference>
<dbReference type="EMBL" id="CP022521">
    <property type="protein sequence ID" value="ASO22341.1"/>
    <property type="molecule type" value="Genomic_DNA"/>
</dbReference>
<dbReference type="Gene3D" id="3.30.70.2660">
    <property type="match status" value="1"/>
</dbReference>
<keyword evidence="3" id="KW-1185">Reference proteome</keyword>
<feature type="region of interest" description="Disordered" evidence="1">
    <location>
        <begin position="244"/>
        <end position="268"/>
    </location>
</feature>
<dbReference type="Pfam" id="PF09704">
    <property type="entry name" value="Cas_Cas5d"/>
    <property type="match status" value="1"/>
</dbReference>
<evidence type="ECO:0000256" key="1">
    <source>
        <dbReference type="SAM" id="MobiDB-lite"/>
    </source>
</evidence>
<dbReference type="InterPro" id="IPR021124">
    <property type="entry name" value="CRISPR-assoc_prot_Cas5"/>
</dbReference>